<dbReference type="PROSITE" id="PS00211">
    <property type="entry name" value="ABC_TRANSPORTER_1"/>
    <property type="match status" value="1"/>
</dbReference>
<dbReference type="EMBL" id="QNVH01000011">
    <property type="protein sequence ID" value="TDA39518.1"/>
    <property type="molecule type" value="Genomic_DNA"/>
</dbReference>
<evidence type="ECO:0000313" key="7">
    <source>
        <dbReference type="Proteomes" id="UP000315399"/>
    </source>
</evidence>
<evidence type="ECO:0000256" key="3">
    <source>
        <dbReference type="ARBA" id="ARBA00022840"/>
    </source>
</evidence>
<dbReference type="InterPro" id="IPR003593">
    <property type="entry name" value="AAA+_ATPase"/>
</dbReference>
<keyword evidence="3" id="KW-0067">ATP-binding</keyword>
<organism evidence="6 7">
    <name type="scientific">Thermoproteota archaeon</name>
    <dbReference type="NCBI Taxonomy" id="2056631"/>
    <lineage>
        <taxon>Archaea</taxon>
        <taxon>Thermoproteota</taxon>
    </lineage>
</organism>
<dbReference type="InterPro" id="IPR017871">
    <property type="entry name" value="ABC_transporter-like_CS"/>
</dbReference>
<protein>
    <submittedName>
        <fullName evidence="6">Histidinol phosphatase</fullName>
    </submittedName>
</protein>
<dbReference type="SUPFAM" id="SSF52540">
    <property type="entry name" value="P-loop containing nucleoside triphosphate hydrolases"/>
    <property type="match status" value="1"/>
</dbReference>
<dbReference type="CDD" id="cd03214">
    <property type="entry name" value="ABC_Iron-Siderophores_B12_Hemin"/>
    <property type="match status" value="1"/>
</dbReference>
<dbReference type="Proteomes" id="UP000315399">
    <property type="component" value="Unassembled WGS sequence"/>
</dbReference>
<dbReference type="SMART" id="SM00382">
    <property type="entry name" value="AAA"/>
    <property type="match status" value="1"/>
</dbReference>
<comment type="caution">
    <text evidence="6">The sequence shown here is derived from an EMBL/GenBank/DDBJ whole genome shotgun (WGS) entry which is preliminary data.</text>
</comment>
<evidence type="ECO:0000256" key="4">
    <source>
        <dbReference type="ARBA" id="ARBA00022967"/>
    </source>
</evidence>
<dbReference type="Gene3D" id="3.40.50.300">
    <property type="entry name" value="P-loop containing nucleotide triphosphate hydrolases"/>
    <property type="match status" value="1"/>
</dbReference>
<dbReference type="GO" id="GO:0005524">
    <property type="term" value="F:ATP binding"/>
    <property type="evidence" value="ECO:0007669"/>
    <property type="project" value="UniProtKB-KW"/>
</dbReference>
<keyword evidence="2" id="KW-0547">Nucleotide-binding</keyword>
<dbReference type="GO" id="GO:0016887">
    <property type="term" value="F:ATP hydrolysis activity"/>
    <property type="evidence" value="ECO:0007669"/>
    <property type="project" value="InterPro"/>
</dbReference>
<dbReference type="InterPro" id="IPR027417">
    <property type="entry name" value="P-loop_NTPase"/>
</dbReference>
<dbReference type="PANTHER" id="PTHR42794:SF1">
    <property type="entry name" value="HEMIN IMPORT ATP-BINDING PROTEIN HMUV"/>
    <property type="match status" value="1"/>
</dbReference>
<proteinExistence type="predicted"/>
<reference evidence="6 7" key="1">
    <citation type="journal article" date="2019" name="Nat. Microbiol.">
        <title>Expanding anaerobic alkane metabolism in the domain of Archaea.</title>
        <authorList>
            <person name="Wang Y."/>
            <person name="Wegener G."/>
            <person name="Hou J."/>
            <person name="Wang F."/>
            <person name="Xiao X."/>
        </authorList>
    </citation>
    <scope>NUCLEOTIDE SEQUENCE [LARGE SCALE GENOMIC DNA]</scope>
    <source>
        <strain evidence="6">WYZ-LMO10</strain>
    </source>
</reference>
<dbReference type="AlphaFoldDB" id="A0A523BF05"/>
<dbReference type="PROSITE" id="PS50893">
    <property type="entry name" value="ABC_TRANSPORTER_2"/>
    <property type="match status" value="1"/>
</dbReference>
<dbReference type="FunFam" id="3.40.50.300:FF:000134">
    <property type="entry name" value="Iron-enterobactin ABC transporter ATP-binding protein"/>
    <property type="match status" value="1"/>
</dbReference>
<evidence type="ECO:0000256" key="2">
    <source>
        <dbReference type="ARBA" id="ARBA00022741"/>
    </source>
</evidence>
<evidence type="ECO:0000259" key="5">
    <source>
        <dbReference type="PROSITE" id="PS50893"/>
    </source>
</evidence>
<accession>A0A523BF05</accession>
<dbReference type="Pfam" id="PF00005">
    <property type="entry name" value="ABC_tran"/>
    <property type="match status" value="1"/>
</dbReference>
<keyword evidence="4" id="KW-1278">Translocase</keyword>
<feature type="domain" description="ABC transporter" evidence="5">
    <location>
        <begin position="5"/>
        <end position="240"/>
    </location>
</feature>
<name>A0A523BF05_9CREN</name>
<dbReference type="InterPro" id="IPR003439">
    <property type="entry name" value="ABC_transporter-like_ATP-bd"/>
</dbReference>
<dbReference type="PANTHER" id="PTHR42794">
    <property type="entry name" value="HEMIN IMPORT ATP-BINDING PROTEIN HMUV"/>
    <property type="match status" value="1"/>
</dbReference>
<evidence type="ECO:0000256" key="1">
    <source>
        <dbReference type="ARBA" id="ARBA00022448"/>
    </source>
</evidence>
<gene>
    <name evidence="6" type="ORF">DSO08_01955</name>
</gene>
<keyword evidence="1" id="KW-0813">Transport</keyword>
<sequence length="270" mass="30162">MVCSIVVSGVTVRFESSVVLDGVIFSVNRGEVLGVLGPNGSGKTTLLRSIARAINPTSGEILVFGRPAWDYTEEEYSKVVSAMLPNWPGGFSMKTYEIVLMGCRNRSRNFWWEEEEELEVAKEALQLLGALDLFERDFDKLSSGEQRKVLIAKSLAQRTNIILLDEPVAYLDIKHKLEVMNVLRTLAELGKTVVVSLHELELASGYCDKLLVLNRGKIVAAGEPRSVISEDLLREVYGVEAEVKWDGDHNYPLIIPKTKKIPKEEIVCLR</sequence>
<evidence type="ECO:0000313" key="6">
    <source>
        <dbReference type="EMBL" id="TDA39518.1"/>
    </source>
</evidence>